<dbReference type="EnsemblPlants" id="Pp3c2_24110V3.2">
    <property type="protein sequence ID" value="Pp3c2_24110V3.2"/>
    <property type="gene ID" value="Pp3c2_24110"/>
</dbReference>
<dbReference type="InterPro" id="IPR001650">
    <property type="entry name" value="Helicase_C-like"/>
</dbReference>
<dbReference type="Gramene" id="Pp3c2_24110V3.2">
    <property type="protein sequence ID" value="Pp3c2_24110V3.2"/>
    <property type="gene ID" value="Pp3c2_24110"/>
</dbReference>
<dbReference type="CDD" id="cd18787">
    <property type="entry name" value="SF2_C_DEAD"/>
    <property type="match status" value="1"/>
</dbReference>
<keyword evidence="5" id="KW-0067">ATP-binding</keyword>
<evidence type="ECO:0000256" key="4">
    <source>
        <dbReference type="ARBA" id="ARBA00022806"/>
    </source>
</evidence>
<sequence length="488" mass="54667">MADQNSASETKPETKEAAPAKKLWSDEDFGEVDISGLKVVEPESAEDIVDQPERIKSESIVEPEEIKKVVADDTPYTSAKSFEDLNLSPELLQGLYSEMKFEKPSKIQAATLPMIVSPPYQNLIAQAHNGSGKTTCFVLGMLSRVDPKLKSPQALCVCPTRELVIQNEVVVARMGKFTGITTACTATAETNSHLHSTRREKIVDQIVIGTPGTLKRWMTKDKALDTRHVKVLVFDEADQMLDQDGFQDDSLRLWRDINRSGGNCQVLLFSATFSDKVKSFAMKTIPKANYIFVEKEQLSLDVIRQYQIVCPTTASKIDVLKDRIFPAAEKLGQSIIFVRTRGAASELHKSLEEDGFKCTSIQGGLTHEERDRVIKEFRAGETKILIATDVLARGFDQAQVTLVVNYDFPVKNTTSRHAYAEPDYETYLHRIGRSGRFGRKGAAFNLLVTEEDKRNLRKIEQHFNRIIPEVAWNNIDDIEKVLQDAGLA</sequence>
<dbReference type="OMA" id="DFKNLCM"/>
<evidence type="ECO:0000259" key="9">
    <source>
        <dbReference type="PROSITE" id="PS51194"/>
    </source>
</evidence>
<dbReference type="Pfam" id="PF00271">
    <property type="entry name" value="Helicase_C"/>
    <property type="match status" value="1"/>
</dbReference>
<dbReference type="PROSITE" id="PS51194">
    <property type="entry name" value="HELICASE_CTER"/>
    <property type="match status" value="1"/>
</dbReference>
<feature type="domain" description="DEAD-box RNA helicase Q" evidence="10">
    <location>
        <begin position="80"/>
        <end position="109"/>
    </location>
</feature>
<gene>
    <name evidence="12" type="primary">LOC112279040</name>
    <name evidence="11" type="ORF">PHYPA_003136</name>
</gene>
<dbReference type="SMART" id="SM00490">
    <property type="entry name" value="HELICc"/>
    <property type="match status" value="1"/>
</dbReference>
<feature type="compositionally biased region" description="Basic and acidic residues" evidence="7">
    <location>
        <begin position="10"/>
        <end position="25"/>
    </location>
</feature>
<dbReference type="AlphaFoldDB" id="A0A2K1L2V1"/>
<evidence type="ECO:0000259" key="8">
    <source>
        <dbReference type="PROSITE" id="PS51192"/>
    </source>
</evidence>
<feature type="short sequence motif" description="Q motif" evidence="6">
    <location>
        <begin position="80"/>
        <end position="109"/>
    </location>
</feature>
<dbReference type="GO" id="GO:0003724">
    <property type="term" value="F:RNA helicase activity"/>
    <property type="evidence" value="ECO:0000318"/>
    <property type="project" value="GO_Central"/>
</dbReference>
<accession>A0A2K1L2V1</accession>
<evidence type="ECO:0000256" key="6">
    <source>
        <dbReference type="PROSITE-ProRule" id="PRU00552"/>
    </source>
</evidence>
<reference evidence="12" key="3">
    <citation type="submission" date="2020-12" db="UniProtKB">
        <authorList>
            <consortium name="EnsemblPlants"/>
        </authorList>
    </citation>
    <scope>IDENTIFICATION</scope>
</reference>
<dbReference type="PANTHER" id="PTHR47958">
    <property type="entry name" value="ATP-DEPENDENT RNA HELICASE DBP3"/>
    <property type="match status" value="1"/>
</dbReference>
<dbReference type="SUPFAM" id="SSF52540">
    <property type="entry name" value="P-loop containing nucleoside triphosphate hydrolases"/>
    <property type="match status" value="1"/>
</dbReference>
<dbReference type="CDD" id="cd17963">
    <property type="entry name" value="DEADc_DDX19_DDX25"/>
    <property type="match status" value="1"/>
</dbReference>
<dbReference type="InterPro" id="IPR011545">
    <property type="entry name" value="DEAD/DEAH_box_helicase_dom"/>
</dbReference>
<dbReference type="GO" id="GO:0016787">
    <property type="term" value="F:hydrolase activity"/>
    <property type="evidence" value="ECO:0007669"/>
    <property type="project" value="UniProtKB-KW"/>
</dbReference>
<protein>
    <recommendedName>
        <fullName evidence="1">RNA helicase</fullName>
        <ecNumber evidence="1">3.6.4.13</ecNumber>
    </recommendedName>
</protein>
<dbReference type="InterPro" id="IPR014001">
    <property type="entry name" value="Helicase_ATP-bd"/>
</dbReference>
<keyword evidence="13" id="KW-1185">Reference proteome</keyword>
<keyword evidence="3" id="KW-0378">Hydrolase</keyword>
<dbReference type="GO" id="GO:0005634">
    <property type="term" value="C:nucleus"/>
    <property type="evidence" value="ECO:0000318"/>
    <property type="project" value="GO_Central"/>
</dbReference>
<feature type="domain" description="Helicase C-terminal" evidence="9">
    <location>
        <begin position="319"/>
        <end position="479"/>
    </location>
</feature>
<dbReference type="GO" id="GO:0005524">
    <property type="term" value="F:ATP binding"/>
    <property type="evidence" value="ECO:0007669"/>
    <property type="project" value="UniProtKB-KW"/>
</dbReference>
<dbReference type="GeneID" id="112279040"/>
<dbReference type="RefSeq" id="XP_024368862.1">
    <property type="nucleotide sequence ID" value="XM_024513094.2"/>
</dbReference>
<evidence type="ECO:0000313" key="13">
    <source>
        <dbReference type="Proteomes" id="UP000006727"/>
    </source>
</evidence>
<reference evidence="11 13" key="1">
    <citation type="journal article" date="2008" name="Science">
        <title>The Physcomitrella genome reveals evolutionary insights into the conquest of land by plants.</title>
        <authorList>
            <person name="Rensing S."/>
            <person name="Lang D."/>
            <person name="Zimmer A."/>
            <person name="Terry A."/>
            <person name="Salamov A."/>
            <person name="Shapiro H."/>
            <person name="Nishiyama T."/>
            <person name="Perroud P.-F."/>
            <person name="Lindquist E."/>
            <person name="Kamisugi Y."/>
            <person name="Tanahashi T."/>
            <person name="Sakakibara K."/>
            <person name="Fujita T."/>
            <person name="Oishi K."/>
            <person name="Shin-I T."/>
            <person name="Kuroki Y."/>
            <person name="Toyoda A."/>
            <person name="Suzuki Y."/>
            <person name="Hashimoto A."/>
            <person name="Yamaguchi K."/>
            <person name="Sugano A."/>
            <person name="Kohara Y."/>
            <person name="Fujiyama A."/>
            <person name="Anterola A."/>
            <person name="Aoki S."/>
            <person name="Ashton N."/>
            <person name="Barbazuk W.B."/>
            <person name="Barker E."/>
            <person name="Bennetzen J."/>
            <person name="Bezanilla M."/>
            <person name="Blankenship R."/>
            <person name="Cho S.H."/>
            <person name="Dutcher S."/>
            <person name="Estelle M."/>
            <person name="Fawcett J.A."/>
            <person name="Gundlach H."/>
            <person name="Hanada K."/>
            <person name="Heyl A."/>
            <person name="Hicks K.A."/>
            <person name="Hugh J."/>
            <person name="Lohr M."/>
            <person name="Mayer K."/>
            <person name="Melkozernov A."/>
            <person name="Murata T."/>
            <person name="Nelson D."/>
            <person name="Pils B."/>
            <person name="Prigge M."/>
            <person name="Reiss B."/>
            <person name="Renner T."/>
            <person name="Rombauts S."/>
            <person name="Rushton P."/>
            <person name="Sanderfoot A."/>
            <person name="Schween G."/>
            <person name="Shiu S.-H."/>
            <person name="Stueber K."/>
            <person name="Theodoulou F.L."/>
            <person name="Tu H."/>
            <person name="Van de Peer Y."/>
            <person name="Verrier P.J."/>
            <person name="Waters E."/>
            <person name="Wood A."/>
            <person name="Yang L."/>
            <person name="Cove D."/>
            <person name="Cuming A."/>
            <person name="Hasebe M."/>
            <person name="Lucas S."/>
            <person name="Mishler D.B."/>
            <person name="Reski R."/>
            <person name="Grigoriev I."/>
            <person name="Quatrano R.S."/>
            <person name="Boore J.L."/>
        </authorList>
    </citation>
    <scope>NUCLEOTIDE SEQUENCE [LARGE SCALE GENOMIC DNA]</scope>
    <source>
        <strain evidence="12 13">cv. Gransden 2004</strain>
    </source>
</reference>
<dbReference type="Gramene" id="Pp3c2_24110V3.1">
    <property type="protein sequence ID" value="Pp3c2_24110V3.1"/>
    <property type="gene ID" value="Pp3c2_24110"/>
</dbReference>
<name>A0A2K1L2V1_PHYPA</name>
<dbReference type="KEGG" id="ppp:112279040"/>
<dbReference type="FunCoup" id="A0A2K1L2V1">
    <property type="interactions" value="4457"/>
</dbReference>
<evidence type="ECO:0000256" key="7">
    <source>
        <dbReference type="SAM" id="MobiDB-lite"/>
    </source>
</evidence>
<dbReference type="InterPro" id="IPR014014">
    <property type="entry name" value="RNA_helicase_DEAD_Q_motif"/>
</dbReference>
<dbReference type="PROSITE" id="PS51192">
    <property type="entry name" value="HELICASE_ATP_BIND_1"/>
    <property type="match status" value="1"/>
</dbReference>
<reference evidence="11 13" key="2">
    <citation type="journal article" date="2018" name="Plant J.">
        <title>The Physcomitrella patens chromosome-scale assembly reveals moss genome structure and evolution.</title>
        <authorList>
            <person name="Lang D."/>
            <person name="Ullrich K.K."/>
            <person name="Murat F."/>
            <person name="Fuchs J."/>
            <person name="Jenkins J."/>
            <person name="Haas F.B."/>
            <person name="Piednoel M."/>
            <person name="Gundlach H."/>
            <person name="Van Bel M."/>
            <person name="Meyberg R."/>
            <person name="Vives C."/>
            <person name="Morata J."/>
            <person name="Symeonidi A."/>
            <person name="Hiss M."/>
            <person name="Muchero W."/>
            <person name="Kamisugi Y."/>
            <person name="Saleh O."/>
            <person name="Blanc G."/>
            <person name="Decker E.L."/>
            <person name="van Gessel N."/>
            <person name="Grimwood J."/>
            <person name="Hayes R.D."/>
            <person name="Graham S.W."/>
            <person name="Gunter L.E."/>
            <person name="McDaniel S.F."/>
            <person name="Hoernstein S.N.W."/>
            <person name="Larsson A."/>
            <person name="Li F.W."/>
            <person name="Perroud P.F."/>
            <person name="Phillips J."/>
            <person name="Ranjan P."/>
            <person name="Rokshar D.S."/>
            <person name="Rothfels C.J."/>
            <person name="Schneider L."/>
            <person name="Shu S."/>
            <person name="Stevenson D.W."/>
            <person name="Thummler F."/>
            <person name="Tillich M."/>
            <person name="Villarreal Aguilar J.C."/>
            <person name="Widiez T."/>
            <person name="Wong G.K."/>
            <person name="Wymore A."/>
            <person name="Zhang Y."/>
            <person name="Zimmer A.D."/>
            <person name="Quatrano R.S."/>
            <person name="Mayer K.F.X."/>
            <person name="Goodstein D."/>
            <person name="Casacuberta J.M."/>
            <person name="Vandepoele K."/>
            <person name="Reski R."/>
            <person name="Cuming A.C."/>
            <person name="Tuskan G.A."/>
            <person name="Maumus F."/>
            <person name="Salse J."/>
            <person name="Schmutz J."/>
            <person name="Rensing S.A."/>
        </authorList>
    </citation>
    <scope>NUCLEOTIDE SEQUENCE [LARGE SCALE GENOMIC DNA]</scope>
    <source>
        <strain evidence="12 13">cv. Gransden 2004</strain>
    </source>
</reference>
<dbReference type="Gene3D" id="3.40.50.300">
    <property type="entry name" value="P-loop containing nucleotide triphosphate hydrolases"/>
    <property type="match status" value="2"/>
</dbReference>
<dbReference type="InterPro" id="IPR027417">
    <property type="entry name" value="P-loop_NTPase"/>
</dbReference>
<organism evidence="11">
    <name type="scientific">Physcomitrium patens</name>
    <name type="common">Spreading-leaved earth moss</name>
    <name type="synonym">Physcomitrella patens</name>
    <dbReference type="NCBI Taxonomy" id="3218"/>
    <lineage>
        <taxon>Eukaryota</taxon>
        <taxon>Viridiplantae</taxon>
        <taxon>Streptophyta</taxon>
        <taxon>Embryophyta</taxon>
        <taxon>Bryophyta</taxon>
        <taxon>Bryophytina</taxon>
        <taxon>Bryopsida</taxon>
        <taxon>Funariidae</taxon>
        <taxon>Funariales</taxon>
        <taxon>Funariaceae</taxon>
        <taxon>Physcomitrium</taxon>
    </lineage>
</organism>
<proteinExistence type="predicted"/>
<evidence type="ECO:0000256" key="5">
    <source>
        <dbReference type="ARBA" id="ARBA00022840"/>
    </source>
</evidence>
<evidence type="ECO:0000313" key="12">
    <source>
        <dbReference type="EnsemblPlants" id="Pp3c2_24110V3.1"/>
    </source>
</evidence>
<evidence type="ECO:0000256" key="1">
    <source>
        <dbReference type="ARBA" id="ARBA00012552"/>
    </source>
</evidence>
<evidence type="ECO:0000256" key="2">
    <source>
        <dbReference type="ARBA" id="ARBA00022741"/>
    </source>
</evidence>
<keyword evidence="2" id="KW-0547">Nucleotide-binding</keyword>
<feature type="domain" description="Helicase ATP-binding" evidence="8">
    <location>
        <begin position="114"/>
        <end position="291"/>
    </location>
</feature>
<dbReference type="Pfam" id="PF00270">
    <property type="entry name" value="DEAD"/>
    <property type="match status" value="1"/>
</dbReference>
<dbReference type="PaxDb" id="3218-PP1S135_35V6.1"/>
<dbReference type="EnsemblPlants" id="Pp3c2_24110V3.1">
    <property type="protein sequence ID" value="Pp3c2_24110V3.1"/>
    <property type="gene ID" value="Pp3c2_24110"/>
</dbReference>
<dbReference type="EC" id="3.6.4.13" evidence="1"/>
<dbReference type="GO" id="GO:0003729">
    <property type="term" value="F:mRNA binding"/>
    <property type="evidence" value="ECO:0000318"/>
    <property type="project" value="GO_Central"/>
</dbReference>
<dbReference type="GO" id="GO:0016973">
    <property type="term" value="P:poly(A)+ mRNA export from nucleus"/>
    <property type="evidence" value="ECO:0000318"/>
    <property type="project" value="GO_Central"/>
</dbReference>
<dbReference type="GO" id="GO:0010494">
    <property type="term" value="C:cytoplasmic stress granule"/>
    <property type="evidence" value="ECO:0000318"/>
    <property type="project" value="GO_Central"/>
</dbReference>
<evidence type="ECO:0000313" key="11">
    <source>
        <dbReference type="EMBL" id="PNR60343.1"/>
    </source>
</evidence>
<dbReference type="STRING" id="3218.A0A2K1L2V1"/>
<keyword evidence="4" id="KW-0347">Helicase</keyword>
<dbReference type="EMBL" id="ABEU02000002">
    <property type="protein sequence ID" value="PNR60343.1"/>
    <property type="molecule type" value="Genomic_DNA"/>
</dbReference>
<dbReference type="SMART" id="SM00487">
    <property type="entry name" value="DEXDc"/>
    <property type="match status" value="1"/>
</dbReference>
<evidence type="ECO:0000256" key="3">
    <source>
        <dbReference type="ARBA" id="ARBA00022801"/>
    </source>
</evidence>
<evidence type="ECO:0000259" key="10">
    <source>
        <dbReference type="PROSITE" id="PS51195"/>
    </source>
</evidence>
<dbReference type="PROSITE" id="PS51195">
    <property type="entry name" value="Q_MOTIF"/>
    <property type="match status" value="1"/>
</dbReference>
<dbReference type="OrthoDB" id="10265785at2759"/>
<feature type="region of interest" description="Disordered" evidence="7">
    <location>
        <begin position="1"/>
        <end position="26"/>
    </location>
</feature>
<dbReference type="Proteomes" id="UP000006727">
    <property type="component" value="Chromosome 2"/>
</dbReference>